<dbReference type="GO" id="GO:0005829">
    <property type="term" value="C:cytosol"/>
    <property type="evidence" value="ECO:0007669"/>
    <property type="project" value="TreeGrafter"/>
</dbReference>
<dbReference type="InterPro" id="IPR002821">
    <property type="entry name" value="Hydantoinase_A"/>
</dbReference>
<protein>
    <submittedName>
        <fullName evidence="3">N-methylhydantoinase A/oxoprolinase/acetone carboxylase, beta subunit</fullName>
    </submittedName>
</protein>
<dbReference type="OrthoDB" id="9768323at2"/>
<dbReference type="GO" id="GO:0017168">
    <property type="term" value="F:5-oxoprolinase (ATP-hydrolyzing) activity"/>
    <property type="evidence" value="ECO:0007669"/>
    <property type="project" value="TreeGrafter"/>
</dbReference>
<reference evidence="4" key="1">
    <citation type="submission" date="2016-11" db="EMBL/GenBank/DDBJ databases">
        <authorList>
            <person name="Varghese N."/>
            <person name="Submissions S."/>
        </authorList>
    </citation>
    <scope>NUCLEOTIDE SEQUENCE [LARGE SCALE GENOMIC DNA]</scope>
    <source>
        <strain evidence="4">DSM 11792</strain>
    </source>
</reference>
<dbReference type="InterPro" id="IPR008040">
    <property type="entry name" value="Hydant_A_N"/>
</dbReference>
<evidence type="ECO:0000313" key="3">
    <source>
        <dbReference type="EMBL" id="SHE50428.1"/>
    </source>
</evidence>
<dbReference type="GO" id="GO:0006749">
    <property type="term" value="P:glutathione metabolic process"/>
    <property type="evidence" value="ECO:0007669"/>
    <property type="project" value="TreeGrafter"/>
</dbReference>
<dbReference type="RefSeq" id="WP_073162774.1">
    <property type="nucleotide sequence ID" value="NZ_FQUW01000006.1"/>
</dbReference>
<dbReference type="PANTHER" id="PTHR11365">
    <property type="entry name" value="5-OXOPROLINASE RELATED"/>
    <property type="match status" value="1"/>
</dbReference>
<dbReference type="InterPro" id="IPR043129">
    <property type="entry name" value="ATPase_NBD"/>
</dbReference>
<evidence type="ECO:0000313" key="4">
    <source>
        <dbReference type="Proteomes" id="UP000184196"/>
    </source>
</evidence>
<feature type="domain" description="Hydantoinase A/oxoprolinase" evidence="1">
    <location>
        <begin position="179"/>
        <end position="459"/>
    </location>
</feature>
<keyword evidence="4" id="KW-1185">Reference proteome</keyword>
<evidence type="ECO:0000259" key="1">
    <source>
        <dbReference type="Pfam" id="PF01968"/>
    </source>
</evidence>
<organism evidence="3 4">
    <name type="scientific">Desulfofundulus australicus DSM 11792</name>
    <dbReference type="NCBI Taxonomy" id="1121425"/>
    <lineage>
        <taxon>Bacteria</taxon>
        <taxon>Bacillati</taxon>
        <taxon>Bacillota</taxon>
        <taxon>Clostridia</taxon>
        <taxon>Eubacteriales</taxon>
        <taxon>Peptococcaceae</taxon>
        <taxon>Desulfofundulus</taxon>
    </lineage>
</organism>
<dbReference type="EMBL" id="FQUW01000006">
    <property type="protein sequence ID" value="SHE50428.1"/>
    <property type="molecule type" value="Genomic_DNA"/>
</dbReference>
<feature type="domain" description="Hydantoinase/oxoprolinase N-terminal" evidence="2">
    <location>
        <begin position="3"/>
        <end position="156"/>
    </location>
</feature>
<name>A0A1M4U116_9FIRM</name>
<gene>
    <name evidence="3" type="ORF">SAMN02745218_00374</name>
</gene>
<dbReference type="Proteomes" id="UP000184196">
    <property type="component" value="Unassembled WGS sequence"/>
</dbReference>
<evidence type="ECO:0000259" key="2">
    <source>
        <dbReference type="Pfam" id="PF05378"/>
    </source>
</evidence>
<proteinExistence type="predicted"/>
<dbReference type="Gene3D" id="3.30.420.40">
    <property type="match status" value="1"/>
</dbReference>
<dbReference type="InterPro" id="IPR045079">
    <property type="entry name" value="Oxoprolinase-like"/>
</dbReference>
<dbReference type="PANTHER" id="PTHR11365:SF2">
    <property type="entry name" value="5-OXOPROLINASE"/>
    <property type="match status" value="1"/>
</dbReference>
<dbReference type="Pfam" id="PF01968">
    <property type="entry name" value="Hydantoinase_A"/>
    <property type="match status" value="1"/>
</dbReference>
<dbReference type="SUPFAM" id="SSF53067">
    <property type="entry name" value="Actin-like ATPase domain"/>
    <property type="match status" value="1"/>
</dbReference>
<dbReference type="AlphaFoldDB" id="A0A1M4U116"/>
<sequence length="562" mass="61519">MYIGIDVGGTCTDAVLLDRGAVRATAKVSTREDLLLTLLEALDEVMKGINGELIERVVFSTTVITNLIAEKKYDPVGLILMPGPGLNPNLYRFPTDTYIIQGAIDYRGREIIPLRLAEVDRVAEELAARGYRKVAVVGKFSCRNHRHEKEVAARLRWNYPNWHIEEGHQVAGQLNFPRRVVSTYLTCATREKYQFFVRSIREAISQRGIKGGVFILKADGGTLPLESSLEVPVETIFSGPAASTLGVQALMPPGESAVVVDIGGTTTDLALILSGQPLLASRGVRVDDMLTHVRALAVKSVPVGGDSVVERVGKDIVIYSERLGAPYCLGGPVPTTTDALRVLGLTRLGDAERAREAMQILGGPLGLSPAEVASQVTGEVIETIVQEIENMFTRWEQEPAYRVWEVLQKKKVRPSTVVGVGGGAAGFISQIAARLGGYPVIPPYAPVANAIGAAVARPTLQVTLRADTEQGFYIIQEEGYQGKITDRSFNEEKALELAKEWLCKRASRYGLEDCMEGLEVTRREVFNMVRDWVTIGRLIDITVQTRRGILYHVGGGGYRYEK</sequence>
<accession>A0A1M4U116</accession>
<dbReference type="Pfam" id="PF05378">
    <property type="entry name" value="Hydant_A_N"/>
    <property type="match status" value="1"/>
</dbReference>